<dbReference type="RefSeq" id="WP_128781788.1">
    <property type="nucleotide sequence ID" value="NZ_CP041260.1"/>
</dbReference>
<dbReference type="Proteomes" id="UP000709437">
    <property type="component" value="Unassembled WGS sequence"/>
</dbReference>
<dbReference type="AlphaFoldDB" id="A0A5P8YV92"/>
<accession>A0A5P8YV92</accession>
<sequence>MSDATSRRDSTAQELVQELRGRGLSVAEIAGELQRSPRMIRKVLNGETSGSVYRASLLELARTGQTNTIPPRRRGRSGQLVRVRNKAGAAEATVVPQDTGGRYTQDRQGGRLRTTTYLGGGGRQHDLQIPKGRTAKGRQQANTEILQRVRGAARGQARDTQQMIKARVTYANGRVMEVKEYNASTMLKRINEHGGDALSWLRDENGKRYTNLDVSEQPITGITMTVYGKSKTQEYDRQKARGRQRRTQSGWRPNY</sequence>
<comment type="caution">
    <text evidence="1">The sequence shown here is derived from an EMBL/GenBank/DDBJ whole genome shotgun (WGS) entry which is preliminary data.</text>
</comment>
<name>A0A5P8YV92_9MICO</name>
<dbReference type="EMBL" id="JAHEWX010000025">
    <property type="protein sequence ID" value="MBT1543212.1"/>
    <property type="molecule type" value="Genomic_DNA"/>
</dbReference>
<evidence type="ECO:0000313" key="2">
    <source>
        <dbReference type="Proteomes" id="UP000709437"/>
    </source>
</evidence>
<proteinExistence type="predicted"/>
<protein>
    <submittedName>
        <fullName evidence="1">Uncharacterized protein</fullName>
    </submittedName>
</protein>
<reference evidence="1" key="1">
    <citation type="submission" date="2021-05" db="EMBL/GenBank/DDBJ databases">
        <title>Whole genome sequence of Curtobacterium flaccumfaciens pv. flaccumfaciens strain CFBP 3417.</title>
        <authorList>
            <person name="Osdaghi E."/>
            <person name="Taghouti G."/>
            <person name="Portier P."/>
            <person name="Fazliarab A."/>
            <person name="Taghavi S.M."/>
            <person name="Briand M."/>
            <person name="Le-Saux M."/>
            <person name="Jacques M.-A."/>
        </authorList>
    </citation>
    <scope>NUCLEOTIDE SEQUENCE</scope>
    <source>
        <strain evidence="1">CFBP 3417</strain>
    </source>
</reference>
<evidence type="ECO:0000313" key="1">
    <source>
        <dbReference type="EMBL" id="MBT1543212.1"/>
    </source>
</evidence>
<organism evidence="1 2">
    <name type="scientific">Curtobacterium flaccumfaciens pv. flaccumfaciens</name>
    <dbReference type="NCBI Taxonomy" id="138532"/>
    <lineage>
        <taxon>Bacteria</taxon>
        <taxon>Bacillati</taxon>
        <taxon>Actinomycetota</taxon>
        <taxon>Actinomycetes</taxon>
        <taxon>Micrococcales</taxon>
        <taxon>Microbacteriaceae</taxon>
        <taxon>Curtobacterium</taxon>
    </lineage>
</organism>
<gene>
    <name evidence="1" type="ORF">KK103_15725</name>
</gene>